<name>A0A5C4S3K1_PROVB</name>
<dbReference type="AlphaFoldDB" id="A0A5C4S3K1"/>
<sequence length="68" mass="7511">MPRSEPCECKEAGAQNPEQSFSTTPNPSCLVASLVSARRPERRTRSVHTVREEFEHRSTPQSQGAAEA</sequence>
<proteinExistence type="predicted"/>
<dbReference type="RefSeq" id="WP_170179888.1">
    <property type="nucleotide sequence ID" value="NZ_VDCI01000002.1"/>
</dbReference>
<keyword evidence="3" id="KW-1185">Reference proteome</keyword>
<feature type="compositionally biased region" description="Polar residues" evidence="1">
    <location>
        <begin position="16"/>
        <end position="27"/>
    </location>
</feature>
<accession>A0A5C4S3K1</accession>
<dbReference type="EMBL" id="VDCI01000002">
    <property type="protein sequence ID" value="TNJ37371.1"/>
    <property type="molecule type" value="Genomic_DNA"/>
</dbReference>
<gene>
    <name evidence="2" type="ORF">FGF68_03925</name>
</gene>
<protein>
    <submittedName>
        <fullName evidence="2">Uncharacterized protein</fullName>
    </submittedName>
</protein>
<reference evidence="2 3" key="1">
    <citation type="submission" date="2019-05" db="EMBL/GenBank/DDBJ databases">
        <title>Draft Whole-Genome sequence of the green sulfur bacterium Prosthecochloris vibrioformis DSM 260.</title>
        <authorList>
            <person name="Meyer T.E."/>
            <person name="Kyndt J.A."/>
        </authorList>
    </citation>
    <scope>NUCLEOTIDE SEQUENCE [LARGE SCALE GENOMIC DNA]</scope>
    <source>
        <strain evidence="2 3">DSM 260</strain>
    </source>
</reference>
<organism evidence="2 3">
    <name type="scientific">Prosthecochloris vibrioformis</name>
    <name type="common">Chlorobium vibrioforme</name>
    <dbReference type="NCBI Taxonomy" id="1098"/>
    <lineage>
        <taxon>Bacteria</taxon>
        <taxon>Pseudomonadati</taxon>
        <taxon>Chlorobiota</taxon>
        <taxon>Chlorobiia</taxon>
        <taxon>Chlorobiales</taxon>
        <taxon>Chlorobiaceae</taxon>
        <taxon>Prosthecochloris</taxon>
    </lineage>
</organism>
<evidence type="ECO:0000256" key="1">
    <source>
        <dbReference type="SAM" id="MobiDB-lite"/>
    </source>
</evidence>
<comment type="caution">
    <text evidence="2">The sequence shown here is derived from an EMBL/GenBank/DDBJ whole genome shotgun (WGS) entry which is preliminary data.</text>
</comment>
<feature type="compositionally biased region" description="Basic and acidic residues" evidence="1">
    <location>
        <begin position="1"/>
        <end position="11"/>
    </location>
</feature>
<feature type="region of interest" description="Disordered" evidence="1">
    <location>
        <begin position="1"/>
        <end position="68"/>
    </location>
</feature>
<dbReference type="Proteomes" id="UP000309544">
    <property type="component" value="Unassembled WGS sequence"/>
</dbReference>
<feature type="compositionally biased region" description="Basic and acidic residues" evidence="1">
    <location>
        <begin position="49"/>
        <end position="58"/>
    </location>
</feature>
<evidence type="ECO:0000313" key="2">
    <source>
        <dbReference type="EMBL" id="TNJ37371.1"/>
    </source>
</evidence>
<evidence type="ECO:0000313" key="3">
    <source>
        <dbReference type="Proteomes" id="UP000309544"/>
    </source>
</evidence>
<feature type="compositionally biased region" description="Polar residues" evidence="1">
    <location>
        <begin position="59"/>
        <end position="68"/>
    </location>
</feature>